<dbReference type="OMA" id="INHKARR"/>
<evidence type="ECO:0000259" key="3">
    <source>
        <dbReference type="Pfam" id="PF12313"/>
    </source>
</evidence>
<dbReference type="PANTHER" id="PTHR46475">
    <property type="entry name" value="REGULATORY PROTEIN NPR3"/>
    <property type="match status" value="1"/>
</dbReference>
<evidence type="ECO:0000313" key="4">
    <source>
        <dbReference type="EMBL" id="KCW61136.1"/>
    </source>
</evidence>
<dbReference type="InterPro" id="IPR044292">
    <property type="entry name" value="NPR"/>
</dbReference>
<dbReference type="AlphaFoldDB" id="A0A059B5E8"/>
<feature type="compositionally biased region" description="Basic and acidic residues" evidence="1">
    <location>
        <begin position="163"/>
        <end position="173"/>
    </location>
</feature>
<name>A0A059B5E8_EUCGR</name>
<accession>A0A059B5E8</accession>
<dbReference type="PANTHER" id="PTHR46475:SF1">
    <property type="entry name" value="REGULATORY PROTEIN NPR2"/>
    <property type="match status" value="1"/>
</dbReference>
<dbReference type="EMBL" id="KK198760">
    <property type="protein sequence ID" value="KCW61136.1"/>
    <property type="molecule type" value="Genomic_DNA"/>
</dbReference>
<feature type="signal peptide" evidence="2">
    <location>
        <begin position="1"/>
        <end position="22"/>
    </location>
</feature>
<dbReference type="GO" id="GO:2000022">
    <property type="term" value="P:regulation of jasmonic acid mediated signaling pathway"/>
    <property type="evidence" value="ECO:0007669"/>
    <property type="project" value="InterPro"/>
</dbReference>
<dbReference type="STRING" id="71139.A0A059B5E8"/>
<evidence type="ECO:0000256" key="2">
    <source>
        <dbReference type="SAM" id="SignalP"/>
    </source>
</evidence>
<evidence type="ECO:0000256" key="1">
    <source>
        <dbReference type="SAM" id="MobiDB-lite"/>
    </source>
</evidence>
<feature type="compositionally biased region" description="Low complexity" evidence="1">
    <location>
        <begin position="142"/>
        <end position="154"/>
    </location>
</feature>
<keyword evidence="2" id="KW-0732">Signal</keyword>
<feature type="chain" id="PRO_5001573988" description="NPR1/NIM1-like C-terminal domain-containing protein" evidence="2">
    <location>
        <begin position="23"/>
        <end position="173"/>
    </location>
</feature>
<dbReference type="GO" id="GO:0009862">
    <property type="term" value="P:systemic acquired resistance, salicylic acid mediated signaling pathway"/>
    <property type="evidence" value="ECO:0007669"/>
    <property type="project" value="InterPro"/>
</dbReference>
<dbReference type="InParanoid" id="A0A059B5E8"/>
<reference evidence="4" key="1">
    <citation type="submission" date="2013-07" db="EMBL/GenBank/DDBJ databases">
        <title>The genome of Eucalyptus grandis.</title>
        <authorList>
            <person name="Schmutz J."/>
            <person name="Hayes R."/>
            <person name="Myburg A."/>
            <person name="Tuskan G."/>
            <person name="Grattapaglia D."/>
            <person name="Rokhsar D.S."/>
        </authorList>
    </citation>
    <scope>NUCLEOTIDE SEQUENCE</scope>
    <source>
        <tissue evidence="4">Leaf extractions</tissue>
    </source>
</reference>
<dbReference type="InterPro" id="IPR021094">
    <property type="entry name" value="NPR1/NIM1-like_C"/>
</dbReference>
<dbReference type="Gramene" id="KCW61136">
    <property type="protein sequence ID" value="KCW61136"/>
    <property type="gene ID" value="EUGRSUZ_H03909"/>
</dbReference>
<sequence>MVFLTRVHLSVALAKLLFPIEAKVAMDIAQVDETSEYPLVSIENLACKQEANVDLNEAPFKIQEEHLNRMRALSKTVELGKRFFPRCSAVINKIIDTGDLSWLGTVGDDTPEEQLREKQRHIEVEEEMTEAYTQDKEETDKSSILSSSSSTSMSFLKPNGKLTRSDQQRHCEI</sequence>
<dbReference type="GO" id="GO:2000031">
    <property type="term" value="P:regulation of salicylic acid mediated signaling pathway"/>
    <property type="evidence" value="ECO:0007669"/>
    <property type="project" value="InterPro"/>
</dbReference>
<dbReference type="Pfam" id="PF12313">
    <property type="entry name" value="NPR1_like_C"/>
    <property type="match status" value="1"/>
</dbReference>
<feature type="domain" description="NPR1/NIM1-like C-terminal" evidence="3">
    <location>
        <begin position="11"/>
        <end position="151"/>
    </location>
</feature>
<organism evidence="4">
    <name type="scientific">Eucalyptus grandis</name>
    <name type="common">Flooded gum</name>
    <dbReference type="NCBI Taxonomy" id="71139"/>
    <lineage>
        <taxon>Eukaryota</taxon>
        <taxon>Viridiplantae</taxon>
        <taxon>Streptophyta</taxon>
        <taxon>Embryophyta</taxon>
        <taxon>Tracheophyta</taxon>
        <taxon>Spermatophyta</taxon>
        <taxon>Magnoliopsida</taxon>
        <taxon>eudicotyledons</taxon>
        <taxon>Gunneridae</taxon>
        <taxon>Pentapetalae</taxon>
        <taxon>rosids</taxon>
        <taxon>malvids</taxon>
        <taxon>Myrtales</taxon>
        <taxon>Myrtaceae</taxon>
        <taxon>Myrtoideae</taxon>
        <taxon>Eucalypteae</taxon>
        <taxon>Eucalyptus</taxon>
    </lineage>
</organism>
<gene>
    <name evidence="4" type="ORF">EUGRSUZ_H03909</name>
</gene>
<proteinExistence type="predicted"/>
<protein>
    <recommendedName>
        <fullName evidence="3">NPR1/NIM1-like C-terminal domain-containing protein</fullName>
    </recommendedName>
</protein>
<feature type="region of interest" description="Disordered" evidence="1">
    <location>
        <begin position="119"/>
        <end position="173"/>
    </location>
</feature>